<name>A0A173MDM2_9BACT</name>
<protein>
    <submittedName>
        <fullName evidence="1">Uncharacterized protein</fullName>
    </submittedName>
</protein>
<gene>
    <name evidence="1" type="ORF">SAMN05421788_108282</name>
</gene>
<dbReference type="RefSeq" id="WP_076381289.1">
    <property type="nucleotide sequence ID" value="NZ_AP017422.1"/>
</dbReference>
<dbReference type="KEGG" id="fln:FLA_1586"/>
<reference evidence="2" key="1">
    <citation type="submission" date="2017-01" db="EMBL/GenBank/DDBJ databases">
        <authorList>
            <person name="Varghese N."/>
            <person name="Submissions S."/>
        </authorList>
    </citation>
    <scope>NUCLEOTIDE SEQUENCE [LARGE SCALE GENOMIC DNA]</scope>
    <source>
        <strain evidence="2">DSM 21054</strain>
    </source>
</reference>
<organism evidence="1 2">
    <name type="scientific">Filimonas lacunae</name>
    <dbReference type="NCBI Taxonomy" id="477680"/>
    <lineage>
        <taxon>Bacteria</taxon>
        <taxon>Pseudomonadati</taxon>
        <taxon>Bacteroidota</taxon>
        <taxon>Chitinophagia</taxon>
        <taxon>Chitinophagales</taxon>
        <taxon>Chitinophagaceae</taxon>
        <taxon>Filimonas</taxon>
    </lineage>
</organism>
<dbReference type="EMBL" id="FTOR01000008">
    <property type="protein sequence ID" value="SIT29308.1"/>
    <property type="molecule type" value="Genomic_DNA"/>
</dbReference>
<evidence type="ECO:0000313" key="1">
    <source>
        <dbReference type="EMBL" id="SIT29308.1"/>
    </source>
</evidence>
<evidence type="ECO:0000313" key="2">
    <source>
        <dbReference type="Proteomes" id="UP000186917"/>
    </source>
</evidence>
<dbReference type="AlphaFoldDB" id="A0A173MDM2"/>
<keyword evidence="2" id="KW-1185">Reference proteome</keyword>
<sequence>MESTQNENIIESYWELLKHLDVSTRLALIARLVQSLQAEVSSATGSFSGGSAASTVATGQANSDDTFWWDELES</sequence>
<proteinExistence type="predicted"/>
<dbReference type="Proteomes" id="UP000186917">
    <property type="component" value="Unassembled WGS sequence"/>
</dbReference>
<accession>A0A173MDM2</accession>
<dbReference type="OrthoDB" id="9954523at2"/>